<dbReference type="GO" id="GO:0005179">
    <property type="term" value="F:hormone activity"/>
    <property type="evidence" value="ECO:0007669"/>
    <property type="project" value="UniProtKB-KW"/>
</dbReference>
<feature type="signal peptide" evidence="5">
    <location>
        <begin position="1"/>
        <end position="23"/>
    </location>
</feature>
<dbReference type="EMBL" id="LSRQ01003232">
    <property type="protein sequence ID" value="OAY72109.1"/>
    <property type="molecule type" value="Genomic_DNA"/>
</dbReference>
<dbReference type="InterPro" id="IPR008801">
    <property type="entry name" value="RALF"/>
</dbReference>
<comment type="similarity">
    <text evidence="1">Belongs to the plant rapid alkalinization factor (RALF) family.</text>
</comment>
<evidence type="ECO:0000256" key="1">
    <source>
        <dbReference type="ARBA" id="ARBA00009178"/>
    </source>
</evidence>
<dbReference type="Proteomes" id="UP000092600">
    <property type="component" value="Unassembled WGS sequence"/>
</dbReference>
<evidence type="ECO:0000313" key="6">
    <source>
        <dbReference type="EMBL" id="OAY72109.1"/>
    </source>
</evidence>
<name>A0A199V4X9_ANACO</name>
<comment type="caution">
    <text evidence="6">The sequence shown here is derived from an EMBL/GenBank/DDBJ whole genome shotgun (WGS) entry which is preliminary data.</text>
</comment>
<dbReference type="PANTHER" id="PTHR33136">
    <property type="entry name" value="RAPID ALKALINIZATION FACTOR-LIKE"/>
    <property type="match status" value="1"/>
</dbReference>
<dbReference type="Pfam" id="PF05498">
    <property type="entry name" value="RALF"/>
    <property type="match status" value="1"/>
</dbReference>
<feature type="chain" id="PRO_5008508227" evidence="5">
    <location>
        <begin position="24"/>
        <end position="126"/>
    </location>
</feature>
<protein>
    <submittedName>
        <fullName evidence="6">Rapid alkalinization factor</fullName>
    </submittedName>
</protein>
<dbReference type="PANTHER" id="PTHR33136:SF6">
    <property type="entry name" value="PROTEIN RALF-LIKE 34"/>
    <property type="match status" value="1"/>
</dbReference>
<proteinExistence type="inferred from homology"/>
<reference evidence="6 7" key="1">
    <citation type="journal article" date="2016" name="DNA Res.">
        <title>The draft genome of MD-2 pineapple using hybrid error correction of long reads.</title>
        <authorList>
            <person name="Redwan R.M."/>
            <person name="Saidin A."/>
            <person name="Kumar S.V."/>
        </authorList>
    </citation>
    <scope>NUCLEOTIDE SEQUENCE [LARGE SCALE GENOMIC DNA]</scope>
    <source>
        <strain evidence="7">cv. MD2</strain>
        <tissue evidence="6">Leaf</tissue>
    </source>
</reference>
<evidence type="ECO:0000313" key="7">
    <source>
        <dbReference type="Proteomes" id="UP000092600"/>
    </source>
</evidence>
<sequence length="126" mass="13384">MRTLAHSILLLLLLLLLLLGASIAPISSATTSSGGGDLTWIAAAHGGGELDLGSDAAAAAAAEEEGARRRELWGWGGYIGYDALRRDSVPCSQRGASYYNCRPGAQGNPYSRRLLRHHPMPELMKP</sequence>
<accession>A0A199V4X9</accession>
<evidence type="ECO:0000256" key="4">
    <source>
        <dbReference type="ARBA" id="ARBA00023157"/>
    </source>
</evidence>
<evidence type="ECO:0000256" key="3">
    <source>
        <dbReference type="ARBA" id="ARBA00022729"/>
    </source>
</evidence>
<dbReference type="AlphaFoldDB" id="A0A199V4X9"/>
<dbReference type="GO" id="GO:0009506">
    <property type="term" value="C:plasmodesma"/>
    <property type="evidence" value="ECO:0007669"/>
    <property type="project" value="TreeGrafter"/>
</dbReference>
<keyword evidence="3 5" id="KW-0732">Signal</keyword>
<keyword evidence="4" id="KW-1015">Disulfide bond</keyword>
<evidence type="ECO:0000256" key="2">
    <source>
        <dbReference type="ARBA" id="ARBA00022702"/>
    </source>
</evidence>
<keyword evidence="2" id="KW-0372">Hormone</keyword>
<evidence type="ECO:0000256" key="5">
    <source>
        <dbReference type="SAM" id="SignalP"/>
    </source>
</evidence>
<gene>
    <name evidence="6" type="ORF">ACMD2_12463</name>
</gene>
<dbReference type="GO" id="GO:0019722">
    <property type="term" value="P:calcium-mediated signaling"/>
    <property type="evidence" value="ECO:0007669"/>
    <property type="project" value="TreeGrafter"/>
</dbReference>
<organism evidence="6 7">
    <name type="scientific">Ananas comosus</name>
    <name type="common">Pineapple</name>
    <name type="synonym">Ananas ananas</name>
    <dbReference type="NCBI Taxonomy" id="4615"/>
    <lineage>
        <taxon>Eukaryota</taxon>
        <taxon>Viridiplantae</taxon>
        <taxon>Streptophyta</taxon>
        <taxon>Embryophyta</taxon>
        <taxon>Tracheophyta</taxon>
        <taxon>Spermatophyta</taxon>
        <taxon>Magnoliopsida</taxon>
        <taxon>Liliopsida</taxon>
        <taxon>Poales</taxon>
        <taxon>Bromeliaceae</taxon>
        <taxon>Bromelioideae</taxon>
        <taxon>Ananas</taxon>
    </lineage>
</organism>